<feature type="compositionally biased region" description="Pro residues" evidence="1">
    <location>
        <begin position="52"/>
        <end position="69"/>
    </location>
</feature>
<organism evidence="2 3">
    <name type="scientific">Plakobranchus ocellatus</name>
    <dbReference type="NCBI Taxonomy" id="259542"/>
    <lineage>
        <taxon>Eukaryota</taxon>
        <taxon>Metazoa</taxon>
        <taxon>Spiralia</taxon>
        <taxon>Lophotrochozoa</taxon>
        <taxon>Mollusca</taxon>
        <taxon>Gastropoda</taxon>
        <taxon>Heterobranchia</taxon>
        <taxon>Euthyneura</taxon>
        <taxon>Panpulmonata</taxon>
        <taxon>Sacoglossa</taxon>
        <taxon>Placobranchoidea</taxon>
        <taxon>Plakobranchidae</taxon>
        <taxon>Plakobranchus</taxon>
    </lineage>
</organism>
<protein>
    <submittedName>
        <fullName evidence="2">Hemoglobin-binding protein a</fullName>
    </submittedName>
</protein>
<keyword evidence="3" id="KW-1185">Reference proteome</keyword>
<feature type="compositionally biased region" description="Low complexity" evidence="1">
    <location>
        <begin position="42"/>
        <end position="51"/>
    </location>
</feature>
<comment type="caution">
    <text evidence="2">The sequence shown here is derived from an EMBL/GenBank/DDBJ whole genome shotgun (WGS) entry which is preliminary data.</text>
</comment>
<reference evidence="2 3" key="1">
    <citation type="journal article" date="2021" name="Elife">
        <title>Chloroplast acquisition without the gene transfer in kleptoplastic sea slugs, Plakobranchus ocellatus.</title>
        <authorList>
            <person name="Maeda T."/>
            <person name="Takahashi S."/>
            <person name="Yoshida T."/>
            <person name="Shimamura S."/>
            <person name="Takaki Y."/>
            <person name="Nagai Y."/>
            <person name="Toyoda A."/>
            <person name="Suzuki Y."/>
            <person name="Arimoto A."/>
            <person name="Ishii H."/>
            <person name="Satoh N."/>
            <person name="Nishiyama T."/>
            <person name="Hasebe M."/>
            <person name="Maruyama T."/>
            <person name="Minagawa J."/>
            <person name="Obokata J."/>
            <person name="Shigenobu S."/>
        </authorList>
    </citation>
    <scope>NUCLEOTIDE SEQUENCE [LARGE SCALE GENOMIC DNA]</scope>
</reference>
<accession>A0AAV4DKZ1</accession>
<dbReference type="AlphaFoldDB" id="A0AAV4DKZ1"/>
<evidence type="ECO:0000256" key="1">
    <source>
        <dbReference type="SAM" id="MobiDB-lite"/>
    </source>
</evidence>
<proteinExistence type="predicted"/>
<evidence type="ECO:0000313" key="3">
    <source>
        <dbReference type="Proteomes" id="UP000735302"/>
    </source>
</evidence>
<dbReference type="Proteomes" id="UP000735302">
    <property type="component" value="Unassembled WGS sequence"/>
</dbReference>
<dbReference type="EMBL" id="BLXT01007982">
    <property type="protein sequence ID" value="GFO44815.1"/>
    <property type="molecule type" value="Genomic_DNA"/>
</dbReference>
<feature type="region of interest" description="Disordered" evidence="1">
    <location>
        <begin position="21"/>
        <end position="110"/>
    </location>
</feature>
<sequence length="138" mass="14429">MSCVLWPDQQCLTTGLISPLQAQPSASWPAESNAPINPPSSPAINPSNNAPINPPSNPPTNPPSNPHTNPPSNVSTDQLNNVPVPTNLPSNATTNPPRNNTLSGPKEWRDIVFSRPKGSSCCISTSISITTTTGGSQQ</sequence>
<feature type="compositionally biased region" description="Polar residues" evidence="1">
    <location>
        <begin position="77"/>
        <end position="103"/>
    </location>
</feature>
<name>A0AAV4DKZ1_9GAST</name>
<gene>
    <name evidence="2" type="ORF">PoB_007132000</name>
</gene>
<evidence type="ECO:0000313" key="2">
    <source>
        <dbReference type="EMBL" id="GFO44815.1"/>
    </source>
</evidence>